<dbReference type="Gene3D" id="3.90.1720.10">
    <property type="entry name" value="endopeptidase domain like (from Nostoc punctiforme)"/>
    <property type="match status" value="1"/>
</dbReference>
<comment type="caution">
    <text evidence="3">The sequence shown here is derived from an EMBL/GenBank/DDBJ whole genome shotgun (WGS) entry which is preliminary data.</text>
</comment>
<evidence type="ECO:0000256" key="1">
    <source>
        <dbReference type="SAM" id="MobiDB-lite"/>
    </source>
</evidence>
<keyword evidence="4" id="KW-1185">Reference proteome</keyword>
<evidence type="ECO:0000313" key="3">
    <source>
        <dbReference type="EMBL" id="EFL44340.1"/>
    </source>
</evidence>
<dbReference type="Proteomes" id="UP000004431">
    <property type="component" value="Unassembled WGS sequence"/>
</dbReference>
<dbReference type="InterPro" id="IPR007921">
    <property type="entry name" value="CHAP_dom"/>
</dbReference>
<proteinExistence type="predicted"/>
<dbReference type="EMBL" id="AEDQ01000017">
    <property type="protein sequence ID" value="EFL44340.1"/>
    <property type="molecule type" value="Genomic_DNA"/>
</dbReference>
<name>A0ABN0B0I9_9ACTN</name>
<organism evidence="3 4">
    <name type="scientific">Fannyhessea vaginae PB189-T1-4</name>
    <dbReference type="NCBI Taxonomy" id="866774"/>
    <lineage>
        <taxon>Bacteria</taxon>
        <taxon>Bacillati</taxon>
        <taxon>Actinomycetota</taxon>
        <taxon>Coriobacteriia</taxon>
        <taxon>Coriobacteriales</taxon>
        <taxon>Atopobiaceae</taxon>
        <taxon>Fannyhessea</taxon>
    </lineage>
</organism>
<dbReference type="Pfam" id="PF05257">
    <property type="entry name" value="CHAP"/>
    <property type="match status" value="1"/>
</dbReference>
<dbReference type="InterPro" id="IPR038765">
    <property type="entry name" value="Papain-like_cys_pep_sf"/>
</dbReference>
<dbReference type="SUPFAM" id="SSF54001">
    <property type="entry name" value="Cysteine proteinases"/>
    <property type="match status" value="1"/>
</dbReference>
<dbReference type="Gene3D" id="2.10.270.10">
    <property type="entry name" value="Cholin Binding"/>
    <property type="match status" value="3"/>
</dbReference>
<gene>
    <name evidence="3" type="ORF">HMPREF9248_0981</name>
</gene>
<protein>
    <submittedName>
        <fullName evidence="3">Cell wall-binding repeat protein</fullName>
    </submittedName>
</protein>
<evidence type="ECO:0000313" key="4">
    <source>
        <dbReference type="Proteomes" id="UP000004431"/>
    </source>
</evidence>
<feature type="compositionally biased region" description="Polar residues" evidence="1">
    <location>
        <begin position="88"/>
        <end position="106"/>
    </location>
</feature>
<feature type="compositionally biased region" description="Low complexity" evidence="1">
    <location>
        <begin position="111"/>
        <end position="121"/>
    </location>
</feature>
<reference evidence="3 4" key="1">
    <citation type="submission" date="2010-08" db="EMBL/GenBank/DDBJ databases">
        <authorList>
            <person name="Durkin A.S."/>
            <person name="Madupu R."/>
            <person name="Torralba M."/>
            <person name="Gillis M."/>
            <person name="Methe B."/>
            <person name="Sutton G."/>
            <person name="Nelson K.E."/>
        </authorList>
    </citation>
    <scope>NUCLEOTIDE SEQUENCE [LARGE SCALE GENOMIC DNA]</scope>
    <source>
        <strain evidence="3 4">PB189-T1-4</strain>
    </source>
</reference>
<sequence>MVAIVCVYLLFCMRVRPILYKILRKRYMKFFARSVISPLYKRPQPTTFGRTVARCAIIGALGFAASMPCAFAAQTSAVVSQQTGEQHVSASSQKSDKTLLTTSADSKATGKDSTSNTSSKDNTIDAVDRAAADAVSTLQTTPKRKLLAVSISSMDDDDNSSWIAYPDNRWCYKNPDGSWAYNKWVQDLDGWHYIDEHGYAARGWYKMPNGKWFWFSDSNHNAAHMGDTLLNGYHYYIDESKGLLYDAWLKDNSGNWMHTDKWGIIATGWHYTPNHKWFYFDPQTNIAQFGIVKLNGYNYYIDENKGLLYNAWLQDSMGNWQRTDQWGIMASGWLKLPNTKWFYFDPITFNAQFGKVTVDGKDYIIDESLGLYMSCTTTYNGTTYLCNHSGEATERDIFSSNSNSSFSPSSSSSVNYIYDMPNVYVDSLIRVASREIGYYAPDDPEPGSKYGRWMAKQTGEEWLAGPSENVWWCAIFVSWCFNQAGINWSALPSYNCDQILARARSANSARELSSFSEARAGDVVLYDFNHDGGCDHIGIVVYNDGHELTTIEGNTSSGEAGSQHAGNGVYRRTRQYDVVRAILRPNALA</sequence>
<feature type="domain" description="Peptidase C51" evidence="2">
    <location>
        <begin position="470"/>
        <end position="554"/>
    </location>
</feature>
<evidence type="ECO:0000259" key="2">
    <source>
        <dbReference type="Pfam" id="PF05257"/>
    </source>
</evidence>
<accession>A0ABN0B0I9</accession>
<dbReference type="SUPFAM" id="SSF69360">
    <property type="entry name" value="Cell wall binding repeat"/>
    <property type="match status" value="2"/>
</dbReference>
<feature type="region of interest" description="Disordered" evidence="1">
    <location>
        <begin position="88"/>
        <end position="121"/>
    </location>
</feature>